<reference evidence="3 4" key="1">
    <citation type="submission" date="2020-05" db="EMBL/GenBank/DDBJ databases">
        <title>Draft Genome Sequences of Sphingomonas sp. Isolated from the International Space Station.</title>
        <authorList>
            <person name="Bijlani S."/>
            <person name="Singh N.K."/>
            <person name="Mason C.E."/>
            <person name="Wang C.C."/>
            <person name="Venkateswaran K."/>
        </authorList>
    </citation>
    <scope>NUCLEOTIDE SEQUENCE [LARGE SCALE GENOMIC DNA]</scope>
    <source>
        <strain evidence="1 4">IIF7SW-B5</strain>
        <strain evidence="2">ISS-IIF7SWP</strain>
    </source>
</reference>
<accession>A0A7Y7UR20</accession>
<dbReference type="GeneID" id="78485662"/>
<sequence length="101" mass="11081">MDMTACIAVDSREIARAFGRRHHNVLAAIDLVLRQCPAAVPHYRFEYHPVTAGLGGTRYVRHALIDREGFMLLAMSFPSTQRDTALTLALTLIGPSSLTAS</sequence>
<evidence type="ECO:0000313" key="3">
    <source>
        <dbReference type="Proteomes" id="UP000531581"/>
    </source>
</evidence>
<gene>
    <name evidence="1" type="ORF">HKX05_13475</name>
    <name evidence="2" type="ORF">HLV41_10940</name>
</gene>
<protein>
    <submittedName>
        <fullName evidence="2">Rha family transcriptional regulator</fullName>
    </submittedName>
</protein>
<dbReference type="RefSeq" id="WP_167348892.1">
    <property type="nucleotide sequence ID" value="NZ_JABEOV010000018.1"/>
</dbReference>
<evidence type="ECO:0000313" key="4">
    <source>
        <dbReference type="Proteomes" id="UP000557656"/>
    </source>
</evidence>
<dbReference type="EMBL" id="JABYQV010000007">
    <property type="protein sequence ID" value="NVP31559.1"/>
    <property type="molecule type" value="Genomic_DNA"/>
</dbReference>
<organism evidence="2 3">
    <name type="scientific">Sphingomonas sanguinis</name>
    <dbReference type="NCBI Taxonomy" id="33051"/>
    <lineage>
        <taxon>Bacteria</taxon>
        <taxon>Pseudomonadati</taxon>
        <taxon>Pseudomonadota</taxon>
        <taxon>Alphaproteobacteria</taxon>
        <taxon>Sphingomonadales</taxon>
        <taxon>Sphingomonadaceae</taxon>
        <taxon>Sphingomonas</taxon>
    </lineage>
</organism>
<evidence type="ECO:0000313" key="1">
    <source>
        <dbReference type="EMBL" id="NNG54365.1"/>
    </source>
</evidence>
<keyword evidence="4" id="KW-1185">Reference proteome</keyword>
<dbReference type="EMBL" id="JABEOV010000018">
    <property type="protein sequence ID" value="NNG54365.1"/>
    <property type="molecule type" value="Genomic_DNA"/>
</dbReference>
<name>A0A7Y7UR20_9SPHN</name>
<dbReference type="Proteomes" id="UP000557656">
    <property type="component" value="Unassembled WGS sequence"/>
</dbReference>
<dbReference type="InterPro" id="IPR014054">
    <property type="entry name" value="Phage_regulatory_Rha"/>
</dbReference>
<dbReference type="AlphaFoldDB" id="A0A7Y7UR20"/>
<dbReference type="Proteomes" id="UP000531581">
    <property type="component" value="Unassembled WGS sequence"/>
</dbReference>
<dbReference type="Pfam" id="PF09669">
    <property type="entry name" value="Phage_pRha"/>
    <property type="match status" value="1"/>
</dbReference>
<evidence type="ECO:0000313" key="2">
    <source>
        <dbReference type="EMBL" id="NVP31559.1"/>
    </source>
</evidence>
<proteinExistence type="predicted"/>
<comment type="caution">
    <text evidence="2">The sequence shown here is derived from an EMBL/GenBank/DDBJ whole genome shotgun (WGS) entry which is preliminary data.</text>
</comment>